<dbReference type="STRING" id="135651.G0MS81"/>
<dbReference type="SUPFAM" id="SSF57362">
    <property type="entry name" value="BPTI-like"/>
    <property type="match status" value="1"/>
</dbReference>
<dbReference type="Proteomes" id="UP000008068">
    <property type="component" value="Unassembled WGS sequence"/>
</dbReference>
<evidence type="ECO:0000313" key="4">
    <source>
        <dbReference type="Proteomes" id="UP000008068"/>
    </source>
</evidence>
<keyword evidence="4" id="KW-1185">Reference proteome</keyword>
<dbReference type="FunCoup" id="G0MS81">
    <property type="interactions" value="7"/>
</dbReference>
<evidence type="ECO:0000313" key="3">
    <source>
        <dbReference type="EMBL" id="EGT42584.1"/>
    </source>
</evidence>
<feature type="chain" id="PRO_5003403765" description="BPTI/Kunitz inhibitor domain-containing protein" evidence="1">
    <location>
        <begin position="20"/>
        <end position="191"/>
    </location>
</feature>
<dbReference type="PANTHER" id="PTHR47248">
    <property type="entry name" value="PROTEIN CBG06772"/>
    <property type="match status" value="1"/>
</dbReference>
<reference evidence="4" key="1">
    <citation type="submission" date="2011-07" db="EMBL/GenBank/DDBJ databases">
        <authorList>
            <consortium name="Caenorhabditis brenneri Sequencing and Analysis Consortium"/>
            <person name="Wilson R.K."/>
        </authorList>
    </citation>
    <scope>NUCLEOTIDE SEQUENCE [LARGE SCALE GENOMIC DNA]</scope>
    <source>
        <strain evidence="4">PB2801</strain>
    </source>
</reference>
<organism evidence="4">
    <name type="scientific">Caenorhabditis brenneri</name>
    <name type="common">Nematode worm</name>
    <dbReference type="NCBI Taxonomy" id="135651"/>
    <lineage>
        <taxon>Eukaryota</taxon>
        <taxon>Metazoa</taxon>
        <taxon>Ecdysozoa</taxon>
        <taxon>Nematoda</taxon>
        <taxon>Chromadorea</taxon>
        <taxon>Rhabditida</taxon>
        <taxon>Rhabditina</taxon>
        <taxon>Rhabditomorpha</taxon>
        <taxon>Rhabditoidea</taxon>
        <taxon>Rhabditidae</taxon>
        <taxon>Peloderinae</taxon>
        <taxon>Caenorhabditis</taxon>
    </lineage>
</organism>
<dbReference type="SMART" id="SM00131">
    <property type="entry name" value="KU"/>
    <property type="match status" value="1"/>
</dbReference>
<sequence length="191" mass="20997">MILILILLLPTAFVGSALSQNICEEPVDLGKENCTTSNETIRFYYDLSLKRCAPFRYSGCGGNKNNFLEFKECHQRCVPIDHLFCPANSPPLPNTVGKNDCGKQPSDAKCASPSISYCNDGPNGVGICCSSEARDNYNKDIKPICSNGKKKYSLLKFGKNIVVLGKICAHNFCPSDHECQQGIYFAYCCAK</sequence>
<dbReference type="OMA" id="CPANTPS"/>
<dbReference type="PRINTS" id="PR00759">
    <property type="entry name" value="BASICPTASE"/>
</dbReference>
<gene>
    <name evidence="3" type="ORF">CAEBREN_05105</name>
</gene>
<dbReference type="InterPro" id="IPR020901">
    <property type="entry name" value="Prtase_inh_Kunz-CS"/>
</dbReference>
<dbReference type="HOGENOM" id="CLU_105995_0_0_1"/>
<dbReference type="InterPro" id="IPR002223">
    <property type="entry name" value="Kunitz_BPTI"/>
</dbReference>
<dbReference type="Gene3D" id="4.10.410.10">
    <property type="entry name" value="Pancreatic trypsin inhibitor Kunitz domain"/>
    <property type="match status" value="1"/>
</dbReference>
<dbReference type="EMBL" id="GL379809">
    <property type="protein sequence ID" value="EGT42584.1"/>
    <property type="molecule type" value="Genomic_DNA"/>
</dbReference>
<dbReference type="GO" id="GO:0004867">
    <property type="term" value="F:serine-type endopeptidase inhibitor activity"/>
    <property type="evidence" value="ECO:0007669"/>
    <property type="project" value="InterPro"/>
</dbReference>
<dbReference type="CDD" id="cd00109">
    <property type="entry name" value="Kunitz-type"/>
    <property type="match status" value="1"/>
</dbReference>
<proteinExistence type="predicted"/>
<protein>
    <recommendedName>
        <fullName evidence="2">BPTI/Kunitz inhibitor domain-containing protein</fullName>
    </recommendedName>
</protein>
<dbReference type="InParanoid" id="G0MS81"/>
<dbReference type="PANTHER" id="PTHR47248:SF6">
    <property type="entry name" value="BPTI_KUNITZ INHIBITOR DOMAIN-CONTAINING PROTEIN"/>
    <property type="match status" value="1"/>
</dbReference>
<keyword evidence="1" id="KW-0732">Signal</keyword>
<feature type="signal peptide" evidence="1">
    <location>
        <begin position="1"/>
        <end position="19"/>
    </location>
</feature>
<dbReference type="InterPro" id="IPR036880">
    <property type="entry name" value="Kunitz_BPTI_sf"/>
</dbReference>
<dbReference type="PROSITE" id="PS00280">
    <property type="entry name" value="BPTI_KUNITZ_1"/>
    <property type="match status" value="1"/>
</dbReference>
<dbReference type="PROSITE" id="PS50279">
    <property type="entry name" value="BPTI_KUNITZ_2"/>
    <property type="match status" value="1"/>
</dbReference>
<feature type="domain" description="BPTI/Kunitz inhibitor" evidence="2">
    <location>
        <begin position="23"/>
        <end position="77"/>
    </location>
</feature>
<name>G0MS81_CAEBE</name>
<dbReference type="AlphaFoldDB" id="G0MS81"/>
<evidence type="ECO:0000256" key="1">
    <source>
        <dbReference type="SAM" id="SignalP"/>
    </source>
</evidence>
<dbReference type="OrthoDB" id="4473401at2759"/>
<dbReference type="InterPro" id="IPR052861">
    <property type="entry name" value="BPTI/Kunitz_domain"/>
</dbReference>
<dbReference type="Pfam" id="PF00014">
    <property type="entry name" value="Kunitz_BPTI"/>
    <property type="match status" value="1"/>
</dbReference>
<accession>G0MS81</accession>
<evidence type="ECO:0000259" key="2">
    <source>
        <dbReference type="PROSITE" id="PS50279"/>
    </source>
</evidence>
<dbReference type="eggNOG" id="KOG4295">
    <property type="taxonomic scope" value="Eukaryota"/>
</dbReference>